<dbReference type="AlphaFoldDB" id="A0A8J3APZ2"/>
<keyword evidence="1" id="KW-1133">Transmembrane helix</keyword>
<sequence length="224" mass="23848">MCAIAGSIAVATGVLSVMRAWNTRAVPQLPASSAHDIIPVTCVLAALTLVLVIIARLRAARNRRKTRSTIWGILAIVLALMLSAGAYALQTIAPEGVAKPPVRDEAPISDTQAMQSGVEAVYGSCADGWQHIDASQFPGVSSIQYCLDTRTAYATFDNDTAYAARAPMIQSKAAELLSEHSGEAQGTQWATIAGKRWVVVGEKTKAKQLEKAWGGTITDISFHR</sequence>
<reference evidence="2" key="1">
    <citation type="journal article" date="2014" name="Int. J. Syst. Evol. Microbiol.">
        <title>Complete genome sequence of Corynebacterium casei LMG S-19264T (=DSM 44701T), isolated from a smear-ripened cheese.</title>
        <authorList>
            <consortium name="US DOE Joint Genome Institute (JGI-PGF)"/>
            <person name="Walter F."/>
            <person name="Albersmeier A."/>
            <person name="Kalinowski J."/>
            <person name="Ruckert C."/>
        </authorList>
    </citation>
    <scope>NUCLEOTIDE SEQUENCE</scope>
    <source>
        <strain evidence="2">CCM 8606</strain>
    </source>
</reference>
<proteinExistence type="predicted"/>
<comment type="caution">
    <text evidence="2">The sequence shown here is derived from an EMBL/GenBank/DDBJ whole genome shotgun (WGS) entry which is preliminary data.</text>
</comment>
<reference evidence="2" key="2">
    <citation type="submission" date="2020-09" db="EMBL/GenBank/DDBJ databases">
        <authorList>
            <person name="Sun Q."/>
            <person name="Sedlacek I."/>
        </authorList>
    </citation>
    <scope>NUCLEOTIDE SEQUENCE</scope>
    <source>
        <strain evidence="2">CCM 8606</strain>
    </source>
</reference>
<evidence type="ECO:0000313" key="2">
    <source>
        <dbReference type="EMBL" id="GGI14313.1"/>
    </source>
</evidence>
<name>A0A8J3APZ2_9BIFI</name>
<organism evidence="2 3">
    <name type="scientific">Galliscardovia ingluviei</name>
    <dbReference type="NCBI Taxonomy" id="1769422"/>
    <lineage>
        <taxon>Bacteria</taxon>
        <taxon>Bacillati</taxon>
        <taxon>Actinomycetota</taxon>
        <taxon>Actinomycetes</taxon>
        <taxon>Bifidobacteriales</taxon>
        <taxon>Bifidobacteriaceae</taxon>
        <taxon>Galliscardovia</taxon>
    </lineage>
</organism>
<keyword evidence="1" id="KW-0472">Membrane</keyword>
<keyword evidence="3" id="KW-1185">Reference proteome</keyword>
<feature type="transmembrane region" description="Helical" evidence="1">
    <location>
        <begin position="69"/>
        <end position="89"/>
    </location>
</feature>
<gene>
    <name evidence="2" type="ORF">GCM10007377_10310</name>
</gene>
<evidence type="ECO:0000313" key="3">
    <source>
        <dbReference type="Proteomes" id="UP000619536"/>
    </source>
</evidence>
<dbReference type="Proteomes" id="UP000619536">
    <property type="component" value="Unassembled WGS sequence"/>
</dbReference>
<protein>
    <submittedName>
        <fullName evidence="2">Uncharacterized protein</fullName>
    </submittedName>
</protein>
<feature type="transmembrane region" description="Helical" evidence="1">
    <location>
        <begin position="36"/>
        <end position="57"/>
    </location>
</feature>
<keyword evidence="1" id="KW-0812">Transmembrane</keyword>
<evidence type="ECO:0000256" key="1">
    <source>
        <dbReference type="SAM" id="Phobius"/>
    </source>
</evidence>
<accession>A0A8J3APZ2</accession>
<dbReference type="EMBL" id="BMDH01000002">
    <property type="protein sequence ID" value="GGI14313.1"/>
    <property type="molecule type" value="Genomic_DNA"/>
</dbReference>